<dbReference type="Pfam" id="PF00355">
    <property type="entry name" value="Rieske"/>
    <property type="match status" value="1"/>
</dbReference>
<evidence type="ECO:0000313" key="7">
    <source>
        <dbReference type="Proteomes" id="UP000025241"/>
    </source>
</evidence>
<dbReference type="PANTHER" id="PTHR40261">
    <property type="match status" value="1"/>
</dbReference>
<dbReference type="PANTHER" id="PTHR40261:SF1">
    <property type="entry name" value="RIESKE DOMAIN-CONTAINING PROTEIN"/>
    <property type="match status" value="1"/>
</dbReference>
<protein>
    <recommendedName>
        <fullName evidence="5">Rieske domain-containing protein</fullName>
    </recommendedName>
</protein>
<evidence type="ECO:0000256" key="4">
    <source>
        <dbReference type="ARBA" id="ARBA00023014"/>
    </source>
</evidence>
<dbReference type="Gene3D" id="2.102.10.10">
    <property type="entry name" value="Rieske [2Fe-2S] iron-sulphur domain"/>
    <property type="match status" value="1"/>
</dbReference>
<dbReference type="GO" id="GO:0046872">
    <property type="term" value="F:metal ion binding"/>
    <property type="evidence" value="ECO:0007669"/>
    <property type="project" value="UniProtKB-KW"/>
</dbReference>
<dbReference type="AlphaFoldDB" id="A0A024HNZ3"/>
<organism evidence="6 7">
    <name type="scientific">Pseudomonas knackmussii (strain DSM 6978 / CCUG 54928 / LMG 23759 / B13)</name>
    <dbReference type="NCBI Taxonomy" id="1301098"/>
    <lineage>
        <taxon>Bacteria</taxon>
        <taxon>Pseudomonadati</taxon>
        <taxon>Pseudomonadota</taxon>
        <taxon>Gammaproteobacteria</taxon>
        <taxon>Pseudomonadales</taxon>
        <taxon>Pseudomonadaceae</taxon>
        <taxon>Pseudomonas</taxon>
    </lineage>
</organism>
<evidence type="ECO:0000256" key="2">
    <source>
        <dbReference type="ARBA" id="ARBA00022723"/>
    </source>
</evidence>
<sequence length="108" mass="12009">MQLLCPTDELSEGCSRGFTLAGQHLVAVRRNGRAHVYRNRCPHRGTRLEWEADRFLDSTGSLLQCAHHGALFLIESGECIQGPCLGHTLDALPCREDPQGLWVELEAL</sequence>
<dbReference type="OrthoDB" id="9794779at2"/>
<reference evidence="6 7" key="1">
    <citation type="submission" date="2013-03" db="EMBL/GenBank/DDBJ databases">
        <authorList>
            <person name="Linke B."/>
        </authorList>
    </citation>
    <scope>NUCLEOTIDE SEQUENCE [LARGE SCALE GENOMIC DNA]</scope>
    <source>
        <strain evidence="6 7">B13</strain>
    </source>
</reference>
<keyword evidence="3" id="KW-0408">Iron</keyword>
<dbReference type="GO" id="GO:0051537">
    <property type="term" value="F:2 iron, 2 sulfur cluster binding"/>
    <property type="evidence" value="ECO:0007669"/>
    <property type="project" value="UniProtKB-KW"/>
</dbReference>
<dbReference type="PROSITE" id="PS51296">
    <property type="entry name" value="RIESKE"/>
    <property type="match status" value="1"/>
</dbReference>
<accession>A0A024HNZ3</accession>
<dbReference type="SUPFAM" id="SSF50022">
    <property type="entry name" value="ISP domain"/>
    <property type="match status" value="1"/>
</dbReference>
<name>A0A024HNZ3_PSEKB</name>
<dbReference type="InterPro" id="IPR036922">
    <property type="entry name" value="Rieske_2Fe-2S_sf"/>
</dbReference>
<dbReference type="InterPro" id="IPR017941">
    <property type="entry name" value="Rieske_2Fe-2S"/>
</dbReference>
<evidence type="ECO:0000256" key="3">
    <source>
        <dbReference type="ARBA" id="ARBA00023004"/>
    </source>
</evidence>
<gene>
    <name evidence="6" type="ORF">PKB_4937</name>
</gene>
<dbReference type="eggNOG" id="COG2146">
    <property type="taxonomic scope" value="Bacteria"/>
</dbReference>
<dbReference type="STRING" id="1301098.PKB_4937"/>
<dbReference type="KEGG" id="pkc:PKB_4937"/>
<dbReference type="CDD" id="cd03467">
    <property type="entry name" value="Rieske"/>
    <property type="match status" value="1"/>
</dbReference>
<dbReference type="RefSeq" id="WP_043255250.1">
    <property type="nucleotide sequence ID" value="NZ_HG322950.1"/>
</dbReference>
<dbReference type="Proteomes" id="UP000025241">
    <property type="component" value="Chromosome I"/>
</dbReference>
<keyword evidence="4" id="KW-0411">Iron-sulfur</keyword>
<evidence type="ECO:0000259" key="5">
    <source>
        <dbReference type="PROSITE" id="PS51296"/>
    </source>
</evidence>
<dbReference type="EMBL" id="HG322950">
    <property type="protein sequence ID" value="CDF86252.1"/>
    <property type="molecule type" value="Genomic_DNA"/>
</dbReference>
<keyword evidence="1" id="KW-0001">2Fe-2S</keyword>
<evidence type="ECO:0000256" key="1">
    <source>
        <dbReference type="ARBA" id="ARBA00022714"/>
    </source>
</evidence>
<reference evidence="6 7" key="2">
    <citation type="submission" date="2014-05" db="EMBL/GenBank/DDBJ databases">
        <title>Genome sequence of the 3-chlorobenzoate degrading bacterium Pseudomonas knackmussii B13 shows multiple evidence for horizontal gene transfer.</title>
        <authorList>
            <person name="Miyazaki R."/>
            <person name="Bertelli C."/>
            <person name="Falquet L."/>
            <person name="Robinson-Rechavi M."/>
            <person name="Gharib W."/>
            <person name="Roy S."/>
            <person name="Van der Meer J.R."/>
        </authorList>
    </citation>
    <scope>NUCLEOTIDE SEQUENCE [LARGE SCALE GENOMIC DNA]</scope>
    <source>
        <strain evidence="6 7">B13</strain>
    </source>
</reference>
<proteinExistence type="predicted"/>
<dbReference type="HOGENOM" id="CLU_055690_4_3_6"/>
<evidence type="ECO:0000313" key="6">
    <source>
        <dbReference type="EMBL" id="CDF86252.1"/>
    </source>
</evidence>
<feature type="domain" description="Rieske" evidence="5">
    <location>
        <begin position="2"/>
        <end position="103"/>
    </location>
</feature>
<keyword evidence="2" id="KW-0479">Metal-binding</keyword>
<keyword evidence="7" id="KW-1185">Reference proteome</keyword>
<dbReference type="PATRIC" id="fig|1301098.3.peg.4919"/>